<dbReference type="Proteomes" id="UP001230156">
    <property type="component" value="Unassembled WGS sequence"/>
</dbReference>
<comment type="caution">
    <text evidence="2">The sequence shown here is derived from an EMBL/GenBank/DDBJ whole genome shotgun (WGS) entry which is preliminary data.</text>
</comment>
<reference evidence="3" key="1">
    <citation type="submission" date="2023-08" db="EMBL/GenBank/DDBJ databases">
        <title>Rhodospirillaceae gen. nov., a novel taxon isolated from the Yangtze River Yuezi River estuary sludge.</title>
        <authorList>
            <person name="Ruan L."/>
        </authorList>
    </citation>
    <scope>NUCLEOTIDE SEQUENCE [LARGE SCALE GENOMIC DNA]</scope>
    <source>
        <strain evidence="3">R-7</strain>
    </source>
</reference>
<dbReference type="EMBL" id="JAUYVI010000001">
    <property type="protein sequence ID" value="MDQ7246576.1"/>
    <property type="molecule type" value="Genomic_DNA"/>
</dbReference>
<gene>
    <name evidence="2" type="ORF">Q8A70_02815</name>
</gene>
<dbReference type="PIRSF" id="PIRSF036628">
    <property type="entry name" value="IolB"/>
    <property type="match status" value="1"/>
</dbReference>
<accession>A0ABU0YFT4</accession>
<dbReference type="SUPFAM" id="SSF51182">
    <property type="entry name" value="RmlC-like cupins"/>
    <property type="match status" value="1"/>
</dbReference>
<dbReference type="Pfam" id="PF04962">
    <property type="entry name" value="KduI"/>
    <property type="match status" value="1"/>
</dbReference>
<dbReference type="PANTHER" id="PTHR39193">
    <property type="entry name" value="5-DEOXY-GLUCURONATE ISOMERASE"/>
    <property type="match status" value="1"/>
</dbReference>
<keyword evidence="1 2" id="KW-0413">Isomerase</keyword>
<dbReference type="GO" id="GO:0016853">
    <property type="term" value="F:isomerase activity"/>
    <property type="evidence" value="ECO:0007669"/>
    <property type="project" value="UniProtKB-KW"/>
</dbReference>
<dbReference type="RefSeq" id="WP_379953967.1">
    <property type="nucleotide sequence ID" value="NZ_JAUYVI010000001.1"/>
</dbReference>
<dbReference type="Gene3D" id="2.60.120.10">
    <property type="entry name" value="Jelly Rolls"/>
    <property type="match status" value="2"/>
</dbReference>
<dbReference type="InterPro" id="IPR021120">
    <property type="entry name" value="KduI/IolB_isomerase"/>
</dbReference>
<proteinExistence type="predicted"/>
<sequence>MTLHLANNRNGFPAGMTWVTKVDDPEDNTGIAFGVYRMKAGETAEQVADGETAWLLMTGSAALSVGNVTKEWTRGSIFDESPKCIHVPGGTTVRLRAETDTEFTVYRTANTRKFEPKFYETVANEHRGKGQVGDTCLRFVRTIFDRTNSDPNAELVLGEVITMPGRWSSYPPHHHAQPEIYHYRFTEPQGYGLAENGPQVFRVKQYDTVKIFDGNDHAQTAAPGYGMYYAWVIRHLPNNPYGIPDFTEEHKWVMDKNAAFWFPKELKDGN</sequence>
<dbReference type="InterPro" id="IPR011051">
    <property type="entry name" value="RmlC_Cupin_sf"/>
</dbReference>
<organism evidence="2 3">
    <name type="scientific">Dongia sedimenti</name>
    <dbReference type="NCBI Taxonomy" id="3064282"/>
    <lineage>
        <taxon>Bacteria</taxon>
        <taxon>Pseudomonadati</taxon>
        <taxon>Pseudomonadota</taxon>
        <taxon>Alphaproteobacteria</taxon>
        <taxon>Rhodospirillales</taxon>
        <taxon>Dongiaceae</taxon>
        <taxon>Dongia</taxon>
    </lineage>
</organism>
<dbReference type="InterPro" id="IPR024203">
    <property type="entry name" value="Deoxy-glucuronate_isom_IolB"/>
</dbReference>
<keyword evidence="3" id="KW-1185">Reference proteome</keyword>
<evidence type="ECO:0000256" key="1">
    <source>
        <dbReference type="ARBA" id="ARBA00023235"/>
    </source>
</evidence>
<evidence type="ECO:0000313" key="3">
    <source>
        <dbReference type="Proteomes" id="UP001230156"/>
    </source>
</evidence>
<dbReference type="PANTHER" id="PTHR39193:SF1">
    <property type="entry name" value="5-DEOXY-GLUCURONATE ISOMERASE"/>
    <property type="match status" value="1"/>
</dbReference>
<protein>
    <submittedName>
        <fullName evidence="2">5-deoxy-glucuronate isomerase</fullName>
    </submittedName>
</protein>
<name>A0ABU0YFT4_9PROT</name>
<dbReference type="InterPro" id="IPR014710">
    <property type="entry name" value="RmlC-like_jellyroll"/>
</dbReference>
<evidence type="ECO:0000313" key="2">
    <source>
        <dbReference type="EMBL" id="MDQ7246576.1"/>
    </source>
</evidence>